<keyword evidence="4" id="KW-1185">Reference proteome</keyword>
<evidence type="ECO:0000256" key="2">
    <source>
        <dbReference type="SAM" id="Phobius"/>
    </source>
</evidence>
<feature type="non-terminal residue" evidence="3">
    <location>
        <position position="1"/>
    </location>
</feature>
<feature type="transmembrane region" description="Helical" evidence="2">
    <location>
        <begin position="67"/>
        <end position="89"/>
    </location>
</feature>
<feature type="region of interest" description="Disordered" evidence="1">
    <location>
        <begin position="670"/>
        <end position="693"/>
    </location>
</feature>
<dbReference type="Proteomes" id="UP001140091">
    <property type="component" value="Unassembled WGS sequence"/>
</dbReference>
<name>A0A9W8J125_9AGAR</name>
<reference evidence="3" key="1">
    <citation type="submission" date="2022-06" db="EMBL/GenBank/DDBJ databases">
        <title>Genome Sequence of Candolleomyces eurysporus.</title>
        <authorList>
            <person name="Buettner E."/>
        </authorList>
    </citation>
    <scope>NUCLEOTIDE SEQUENCE</scope>
    <source>
        <strain evidence="3">VTCC 930004</strain>
    </source>
</reference>
<evidence type="ECO:0000313" key="4">
    <source>
        <dbReference type="Proteomes" id="UP001140091"/>
    </source>
</evidence>
<organism evidence="3 4">
    <name type="scientific">Candolleomyces eurysporus</name>
    <dbReference type="NCBI Taxonomy" id="2828524"/>
    <lineage>
        <taxon>Eukaryota</taxon>
        <taxon>Fungi</taxon>
        <taxon>Dikarya</taxon>
        <taxon>Basidiomycota</taxon>
        <taxon>Agaricomycotina</taxon>
        <taxon>Agaricomycetes</taxon>
        <taxon>Agaricomycetidae</taxon>
        <taxon>Agaricales</taxon>
        <taxon>Agaricineae</taxon>
        <taxon>Psathyrellaceae</taxon>
        <taxon>Candolleomyces</taxon>
    </lineage>
</organism>
<feature type="compositionally biased region" description="Polar residues" evidence="1">
    <location>
        <begin position="1"/>
        <end position="24"/>
    </location>
</feature>
<evidence type="ECO:0000313" key="3">
    <source>
        <dbReference type="EMBL" id="KAJ2926295.1"/>
    </source>
</evidence>
<protein>
    <submittedName>
        <fullName evidence="3">Uncharacterized protein</fullName>
    </submittedName>
</protein>
<feature type="transmembrane region" description="Helical" evidence="2">
    <location>
        <begin position="617"/>
        <end position="639"/>
    </location>
</feature>
<keyword evidence="2" id="KW-1133">Transmembrane helix</keyword>
<dbReference type="AlphaFoldDB" id="A0A9W8J125"/>
<feature type="region of interest" description="Disordered" evidence="1">
    <location>
        <begin position="1"/>
        <end position="48"/>
    </location>
</feature>
<dbReference type="EMBL" id="JANBPK010001069">
    <property type="protein sequence ID" value="KAJ2926295.1"/>
    <property type="molecule type" value="Genomic_DNA"/>
</dbReference>
<gene>
    <name evidence="3" type="ORF">H1R20_g10796</name>
</gene>
<comment type="caution">
    <text evidence="3">The sequence shown here is derived from an EMBL/GenBank/DDBJ whole genome shotgun (WGS) entry which is preliminary data.</text>
</comment>
<sequence length="693" mass="76361">MSTSSTVPENDTKQSLQHDASTTIESRETQTIDNQQQPRAGPEPRNYRDIANPVEEWSRSERIAWDFGLLAGTIILIFWPWIFFGVVSAKNGLPMPDSLAEIVSNYPQRVGAVVTLIGTANRLAATFLFGQAIVRLGQEQIARRRPENDEHRLEHGHSRDDAHVQEDARRQVNITVFRISALSSFRHIAPVWGIGTWNRLAKGPRKQRLGVLVSLLATWGAVQLVPSGTAGLITPGQVNKTAQLSETELDFTSSDPECLAWLEANRVQNRCDWKPFGNTQFTMCLGENQILDVLDSGRANMLSSAIGITNGISFLHQLGADGGLRFLGSIKGVLPLGPNGIPAFNSLQDSSNPFTNHETRRRMVSYNYTLNHQGFEVNVSCNNHTTSPIEHHLIDGIDTNLVIKHNGTCDGAAGLQNVLENVPEYVTLNTNNTLMYWACKQIPQPGSLDPTYFVYFRGRVKYEASIGNITCRISPMRAKDYAVVYQSLPGYFVSQGTTSASDSSSRRTFDRFVEWGLVGLGNVVWEAQNWSGNIFAEAVFSVAAKNLNLSTREQHPEYLKLYAAMVEGVLQYQATYSRLIYSIGSNPPQTCLRDVTGSANYSVRGWFIDDSFTQAGLLLPMTLVNLASFGILLACFFIGKFGYSLSFDMTDNLTLLTASVGGEKPGNEGEIAWGNPVTFPQAVGSEPNSGEKS</sequence>
<evidence type="ECO:0000256" key="1">
    <source>
        <dbReference type="SAM" id="MobiDB-lite"/>
    </source>
</evidence>
<dbReference type="OrthoDB" id="2991366at2759"/>
<keyword evidence="2" id="KW-0472">Membrane</keyword>
<accession>A0A9W8J125</accession>
<proteinExistence type="predicted"/>
<keyword evidence="2" id="KW-0812">Transmembrane</keyword>